<name>A0ABD1VS28_9LAMI</name>
<proteinExistence type="predicted"/>
<accession>A0ABD1VS28</accession>
<dbReference type="AlphaFoldDB" id="A0ABD1VS28"/>
<keyword evidence="2" id="KW-1185">Reference proteome</keyword>
<evidence type="ECO:0000313" key="2">
    <source>
        <dbReference type="Proteomes" id="UP001604336"/>
    </source>
</evidence>
<gene>
    <name evidence="1" type="ORF">Adt_01158</name>
</gene>
<reference evidence="2" key="1">
    <citation type="submission" date="2024-07" db="EMBL/GenBank/DDBJ databases">
        <title>Two chromosome-level genome assemblies of Korean endemic species Abeliophyllum distichum and Forsythia ovata (Oleaceae).</title>
        <authorList>
            <person name="Jang H."/>
        </authorList>
    </citation>
    <scope>NUCLEOTIDE SEQUENCE [LARGE SCALE GENOMIC DNA]</scope>
</reference>
<dbReference type="InterPro" id="IPR039326">
    <property type="entry name" value="Patronus"/>
</dbReference>
<organism evidence="1 2">
    <name type="scientific">Abeliophyllum distichum</name>
    <dbReference type="NCBI Taxonomy" id="126358"/>
    <lineage>
        <taxon>Eukaryota</taxon>
        <taxon>Viridiplantae</taxon>
        <taxon>Streptophyta</taxon>
        <taxon>Embryophyta</taxon>
        <taxon>Tracheophyta</taxon>
        <taxon>Spermatophyta</taxon>
        <taxon>Magnoliopsida</taxon>
        <taxon>eudicotyledons</taxon>
        <taxon>Gunneridae</taxon>
        <taxon>Pentapetalae</taxon>
        <taxon>asterids</taxon>
        <taxon>lamiids</taxon>
        <taxon>Lamiales</taxon>
        <taxon>Oleaceae</taxon>
        <taxon>Forsythieae</taxon>
        <taxon>Abeliophyllum</taxon>
    </lineage>
</organism>
<dbReference type="PANTHER" id="PTHR35125">
    <property type="entry name" value="NEURON NAVIGATOR 1-LIKE-RELATED"/>
    <property type="match status" value="1"/>
</dbReference>
<sequence length="243" mass="26629">METPASQLIQDQNLTILSNGATLGRKSGITKADNKGALGGRKALNDISNSRNGALLRSKKDNSINVVSTGKDISALKTKFVVGGKAGGRKALTDLTNSVKPSSHAVPKNGQKLNPVAEEKFPVSIEEEGFLHNHQECIKAQRKAMDVLHFLNSDIPMWPSSPRALVPSSKPKKSPVKHLEMEEMADLLFEDPVSSCYSSPSWGSPKSPRLPFTNWMDDNFFWFRVEGDSKTAESCNLKMTSCW</sequence>
<evidence type="ECO:0000313" key="1">
    <source>
        <dbReference type="EMBL" id="KAL2540180.1"/>
    </source>
</evidence>
<dbReference type="Proteomes" id="UP001604336">
    <property type="component" value="Unassembled WGS sequence"/>
</dbReference>
<comment type="caution">
    <text evidence="1">The sequence shown here is derived from an EMBL/GenBank/DDBJ whole genome shotgun (WGS) entry which is preliminary data.</text>
</comment>
<protein>
    <submittedName>
        <fullName evidence="1">Uncharacterized protein</fullName>
    </submittedName>
</protein>
<dbReference type="EMBL" id="JBFOLK010000001">
    <property type="protein sequence ID" value="KAL2540180.1"/>
    <property type="molecule type" value="Genomic_DNA"/>
</dbReference>
<dbReference type="PANTHER" id="PTHR35125:SF2">
    <property type="entry name" value="PROTEIN PATRONUS 2-LIKE"/>
    <property type="match status" value="1"/>
</dbReference>